<dbReference type="GO" id="GO:0005829">
    <property type="term" value="C:cytosol"/>
    <property type="evidence" value="ECO:0007669"/>
    <property type="project" value="TreeGrafter"/>
</dbReference>
<evidence type="ECO:0000313" key="8">
    <source>
        <dbReference type="Proteomes" id="UP000190042"/>
    </source>
</evidence>
<comment type="subcellular location">
    <subcellularLocation>
        <location evidence="6">Cytoplasm</location>
    </subcellularLocation>
</comment>
<feature type="active site" description="Proton donor" evidence="6">
    <location>
        <position position="20"/>
    </location>
</feature>
<dbReference type="RefSeq" id="WP_078817107.1">
    <property type="nucleotide sequence ID" value="NZ_FUYJ01000002.1"/>
</dbReference>
<evidence type="ECO:0000256" key="2">
    <source>
        <dbReference type="ARBA" id="ARBA00012862"/>
    </source>
</evidence>
<comment type="catalytic activity">
    <reaction evidence="1 6">
        <text>beta-D-ribopyranose = beta-D-ribofuranose</text>
        <dbReference type="Rhea" id="RHEA:25432"/>
        <dbReference type="ChEBI" id="CHEBI:27476"/>
        <dbReference type="ChEBI" id="CHEBI:47002"/>
        <dbReference type="EC" id="5.4.99.62"/>
    </reaction>
</comment>
<gene>
    <name evidence="6" type="primary">rbsD</name>
    <name evidence="7" type="ORF">SAMN04244570_1456</name>
</gene>
<comment type="pathway">
    <text evidence="6">Carbohydrate metabolism; D-ribose degradation; D-ribose 5-phosphate from beta-D-ribopyranose: step 1/2.</text>
</comment>
<feature type="binding site" evidence="6">
    <location>
        <position position="99"/>
    </location>
    <ligand>
        <name>substrate</name>
    </ligand>
</feature>
<dbReference type="UniPathway" id="UPA00916">
    <property type="reaction ID" value="UER00888"/>
</dbReference>
<comment type="subunit">
    <text evidence="6">Homodecamer.</text>
</comment>
<dbReference type="AlphaFoldDB" id="A0A1T4XYR5"/>
<dbReference type="GO" id="GO:0048029">
    <property type="term" value="F:monosaccharide binding"/>
    <property type="evidence" value="ECO:0007669"/>
    <property type="project" value="InterPro"/>
</dbReference>
<name>A0A1T4XYR5_9BACL</name>
<evidence type="ECO:0000256" key="6">
    <source>
        <dbReference type="HAMAP-Rule" id="MF_01661"/>
    </source>
</evidence>
<sequence length="132" mass="14392">MRKGSILHPTLNQLLTETGHTDTIVVTDAGLPIPVGIPHRIDLALKEGVPRFLDVLDTVVGDLLVEGIILAEEIKTSSPEMNEAILKRFPNVPVEYVPHITFKEKTAHVRGAIRSGEFTSYANIILVAGVAY</sequence>
<evidence type="ECO:0000313" key="7">
    <source>
        <dbReference type="EMBL" id="SKA94697.1"/>
    </source>
</evidence>
<evidence type="ECO:0000256" key="4">
    <source>
        <dbReference type="ARBA" id="ARBA00023235"/>
    </source>
</evidence>
<dbReference type="Proteomes" id="UP000190042">
    <property type="component" value="Unassembled WGS sequence"/>
</dbReference>
<dbReference type="EC" id="5.4.99.62" evidence="2 6"/>
<comment type="function">
    <text evidence="6">Catalyzes the interconversion of beta-pyran and beta-furan forms of D-ribose.</text>
</comment>
<dbReference type="InterPro" id="IPR023064">
    <property type="entry name" value="D-ribose_pyranase"/>
</dbReference>
<dbReference type="GO" id="GO:0019303">
    <property type="term" value="P:D-ribose catabolic process"/>
    <property type="evidence" value="ECO:0007669"/>
    <property type="project" value="UniProtKB-UniRule"/>
</dbReference>
<dbReference type="EMBL" id="FUYJ01000002">
    <property type="protein sequence ID" value="SKA94697.1"/>
    <property type="molecule type" value="Genomic_DNA"/>
</dbReference>
<dbReference type="HAMAP" id="MF_01661">
    <property type="entry name" value="D_rib_pyranase"/>
    <property type="match status" value="1"/>
</dbReference>
<evidence type="ECO:0000256" key="1">
    <source>
        <dbReference type="ARBA" id="ARBA00000223"/>
    </source>
</evidence>
<evidence type="ECO:0000256" key="5">
    <source>
        <dbReference type="ARBA" id="ARBA00023277"/>
    </source>
</evidence>
<dbReference type="GO" id="GO:0062193">
    <property type="term" value="F:D-ribose pyranase activity"/>
    <property type="evidence" value="ECO:0007669"/>
    <property type="project" value="UniProtKB-EC"/>
</dbReference>
<dbReference type="InterPro" id="IPR023750">
    <property type="entry name" value="RbsD-like_sf"/>
</dbReference>
<reference evidence="8" key="1">
    <citation type="submission" date="2017-02" db="EMBL/GenBank/DDBJ databases">
        <authorList>
            <person name="Varghese N."/>
            <person name="Submissions S."/>
        </authorList>
    </citation>
    <scope>NUCLEOTIDE SEQUENCE [LARGE SCALE GENOMIC DNA]</scope>
    <source>
        <strain evidence="8">DSM 23966</strain>
    </source>
</reference>
<feature type="binding site" evidence="6">
    <location>
        <position position="28"/>
    </location>
    <ligand>
        <name>substrate</name>
    </ligand>
</feature>
<dbReference type="GO" id="GO:0016872">
    <property type="term" value="F:intramolecular lyase activity"/>
    <property type="evidence" value="ECO:0007669"/>
    <property type="project" value="UniProtKB-UniRule"/>
</dbReference>
<dbReference type="PANTHER" id="PTHR37831:SF1">
    <property type="entry name" value="D-RIBOSE PYRANASE"/>
    <property type="match status" value="1"/>
</dbReference>
<dbReference type="NCBIfam" id="NF008761">
    <property type="entry name" value="PRK11797.1"/>
    <property type="match status" value="1"/>
</dbReference>
<keyword evidence="3 6" id="KW-0963">Cytoplasm</keyword>
<dbReference type="Pfam" id="PF05025">
    <property type="entry name" value="RbsD_FucU"/>
    <property type="match status" value="1"/>
</dbReference>
<accession>A0A1T4XYR5</accession>
<protein>
    <recommendedName>
        <fullName evidence="2 6">D-ribose pyranase</fullName>
        <ecNumber evidence="2 6">5.4.99.62</ecNumber>
    </recommendedName>
</protein>
<keyword evidence="4 6" id="KW-0413">Isomerase</keyword>
<organism evidence="7 8">
    <name type="scientific">Sporosarcina newyorkensis</name>
    <dbReference type="NCBI Taxonomy" id="759851"/>
    <lineage>
        <taxon>Bacteria</taxon>
        <taxon>Bacillati</taxon>
        <taxon>Bacillota</taxon>
        <taxon>Bacilli</taxon>
        <taxon>Bacillales</taxon>
        <taxon>Caryophanaceae</taxon>
        <taxon>Sporosarcina</taxon>
    </lineage>
</organism>
<proteinExistence type="inferred from homology"/>
<keyword evidence="5 6" id="KW-0119">Carbohydrate metabolism</keyword>
<dbReference type="Gene3D" id="3.40.1650.10">
    <property type="entry name" value="RbsD-like domain"/>
    <property type="match status" value="1"/>
</dbReference>
<dbReference type="PANTHER" id="PTHR37831">
    <property type="entry name" value="D-RIBOSE PYRANASE"/>
    <property type="match status" value="1"/>
</dbReference>
<evidence type="ECO:0000256" key="3">
    <source>
        <dbReference type="ARBA" id="ARBA00022490"/>
    </source>
</evidence>
<feature type="binding site" evidence="6">
    <location>
        <begin position="121"/>
        <end position="123"/>
    </location>
    <ligand>
        <name>substrate</name>
    </ligand>
</feature>
<dbReference type="InterPro" id="IPR007721">
    <property type="entry name" value="RbsD_FucU"/>
</dbReference>
<keyword evidence="8" id="KW-1185">Reference proteome</keyword>
<comment type="similarity">
    <text evidence="6">Belongs to the RbsD / FucU family. RbsD subfamily.</text>
</comment>
<dbReference type="SUPFAM" id="SSF102546">
    <property type="entry name" value="RbsD-like"/>
    <property type="match status" value="1"/>
</dbReference>